<reference evidence="3 4" key="1">
    <citation type="submission" date="2015-12" db="EMBL/GenBank/DDBJ databases">
        <title>Draft genome of the nematode, Onchocerca flexuosa.</title>
        <authorList>
            <person name="Mitreva M."/>
        </authorList>
    </citation>
    <scope>NUCLEOTIDE SEQUENCE [LARGE SCALE GENOMIC DNA]</scope>
    <source>
        <strain evidence="3">Red Deer</strain>
    </source>
</reference>
<sequence length="1608" mass="180703">MGLYADWPLIEFFPLSSAQSSLSIFSKKTGNSVAELLLHEIGENLNGRMCLKIDTEEQLSWVLQIVSYALTLSHSTNKEHEAICVAVRAYCTWLSELSKDTVQAHLPSPMKRDPGNYICILLDSLRMLFIRKNNGSNTSVTATQQAHEIENVLRTVVQSLTNCDGKQQDIIWPAVLKFLLNATDLLLSGQTCIDDVTSIMASKITKTLLDVFLCAARLEQIPSPTYWKTLSFLSKRWRHQVSLLHFLMFQNCDVFYYLFIEILGEFHRELGKEGDIIVRNYCSGDIWRKLLSNYYNNFICDFHRKYREYTNISDEQVKLFLANSKKTTGNSGTLSVLHVCWFQLMHLIGNPASVISFEPRTARAVPLNVLSAMITTDGAMDSDGNPLVEKFDEELTEFTVSSLKRCFFITSAAVMKLVDVFYGFEESDELMRRWSDLNRSVYEDWLKNQQLSRSSSNSASAIGDNAALSAAQSAMVMSGGNSSGMKNTLSIPGVSKNRATSERSLATSIPVSSRATSFVEEILREIPKPNSAQFVWYYLQSNKFYKPYIGERQPKMARMLDTFMDWLVQSSLVRPLQFAADAGIDANNQRRSMSTGGMSPYLNERMAVTSGTENSGRSVSDIVASANESAFSRRSFAQSMTSSGDVHSGLSHSAEWPEVDGVSAGRAAALGALCRIICSKKSKETITDSQLAQFYKVVYEALLEKDRLMLCALIYFGGGIFRLALKSIEILLPQFVQALEMIYTESMKLRLHPSIDKVQMRRACLNALLSIISWPTTFGNMLISDLTNPHSSTDENTITYIGVRPQMHRILINALHNEVDPVNLFLTLTMCTILCEESCLYDLHRIEEKDIEKEKKGRKNSPKNLEEECCVSIVRSVVNAICDNLCKLQWSSELSVCLAALDCLNALSAMHQSVLFYENDMSIGFLVVSSLCRFIDVQLMKPPPLHSKDLHSSIVAAYFSLSVWLCAAPLLLETESCLINVAETIELGLTGGKNLPPSERKAASKRVDDAAENLLYMIFSVLGHAKQDDIMDEKRLLYKFGIQMIDITKFRYFLIRQQTLLAFHEATELSTTSKGFPSVFLVLRTPYHLAYTLFVQLQSCVANGINAVTDDKESRNFEKDVKTSMDSKNTVKIFHIPPEFEKSYCKLDSVIPPLQATPDTDRVIAELTDIRKRMSQGESCLRSSDDRNVWLREPFSKELSKFAQPTEPPTNCNAGRVLLYDLGLISEESYISGDISLLDSSNPKFYDDLHQMVDRSPTKLLQTVRLFYVRDGQRSATDILANAMNLQNTSNLFCGLLAELGEGVDVESHPHWTGDWTTAFSAERKPKEEADKELDNYVIDGVTHCLWWTNSHIEIAFTTPTERIRKQHACAADCDLLASCGTNVSDKHSDPDNAARISQRDFGSQTLSQSSSEERSAGQTSGNSSGRSNKLLAESLLSSHSKNHSGVDSGNEIKENGSEKINFVKRNSDQRVYVIFLEKIEDMHYFPYEEMFPVTMDNSLCINENNARPDLIMIFISEVENRFVRINMIGDWTKCGLPGPLVDGCLVSSSALATLLKHTVISIARRRTVELENYQSVASRRRCAIQEFARKYAIKKSYCDFVELLLNK</sequence>
<gene>
    <name evidence="3" type="ORF">X798_01585</name>
</gene>
<dbReference type="EMBL" id="KZ269981">
    <property type="protein sequence ID" value="OZC11170.1"/>
    <property type="molecule type" value="Genomic_DNA"/>
</dbReference>
<evidence type="ECO:0000259" key="2">
    <source>
        <dbReference type="Pfam" id="PF20412"/>
    </source>
</evidence>
<keyword evidence="4" id="KW-1185">Reference proteome</keyword>
<accession>A0A238C2A2</accession>
<dbReference type="GO" id="GO:0005096">
    <property type="term" value="F:GTPase activator activity"/>
    <property type="evidence" value="ECO:0007669"/>
    <property type="project" value="InterPro"/>
</dbReference>
<proteinExistence type="predicted"/>
<dbReference type="OrthoDB" id="10009983at2759"/>
<dbReference type="Pfam" id="PF20412">
    <property type="entry name" value="RALGAPB_N"/>
    <property type="match status" value="1"/>
</dbReference>
<evidence type="ECO:0000313" key="4">
    <source>
        <dbReference type="Proteomes" id="UP000242913"/>
    </source>
</evidence>
<evidence type="ECO:0000313" key="3">
    <source>
        <dbReference type="EMBL" id="OZC11170.1"/>
    </source>
</evidence>
<feature type="region of interest" description="Disordered" evidence="1">
    <location>
        <begin position="1401"/>
        <end position="1428"/>
    </location>
</feature>
<dbReference type="InterPro" id="IPR039930">
    <property type="entry name" value="RALGAPB"/>
</dbReference>
<dbReference type="SUPFAM" id="SSF111347">
    <property type="entry name" value="Rap/Ran-GAP"/>
    <property type="match status" value="1"/>
</dbReference>
<dbReference type="GO" id="GO:0051056">
    <property type="term" value="P:regulation of small GTPase mediated signal transduction"/>
    <property type="evidence" value="ECO:0007669"/>
    <property type="project" value="InterPro"/>
</dbReference>
<dbReference type="Proteomes" id="UP000242913">
    <property type="component" value="Unassembled WGS sequence"/>
</dbReference>
<dbReference type="InterPro" id="IPR035974">
    <property type="entry name" value="Rap/Ran-GAP_sf"/>
</dbReference>
<organism evidence="3 4">
    <name type="scientific">Onchocerca flexuosa</name>
    <dbReference type="NCBI Taxonomy" id="387005"/>
    <lineage>
        <taxon>Eukaryota</taxon>
        <taxon>Metazoa</taxon>
        <taxon>Ecdysozoa</taxon>
        <taxon>Nematoda</taxon>
        <taxon>Chromadorea</taxon>
        <taxon>Rhabditida</taxon>
        <taxon>Spirurina</taxon>
        <taxon>Spiruromorpha</taxon>
        <taxon>Filarioidea</taxon>
        <taxon>Onchocercidae</taxon>
        <taxon>Onchocerca</taxon>
    </lineage>
</organism>
<feature type="domain" description="Ral GTPase-activating protein subunit alpha/beta N-terminal" evidence="2">
    <location>
        <begin position="144"/>
        <end position="244"/>
    </location>
</feature>
<dbReference type="InterPro" id="IPR046859">
    <property type="entry name" value="RGPA/RALGAPB_N"/>
</dbReference>
<name>A0A238C2A2_9BILA</name>
<evidence type="ECO:0000256" key="1">
    <source>
        <dbReference type="SAM" id="MobiDB-lite"/>
    </source>
</evidence>
<dbReference type="PANTHER" id="PTHR21344">
    <property type="entry name" value="RAL GTPASE-ACTIVATING PROTEIN SUBUNIT BETA"/>
    <property type="match status" value="1"/>
</dbReference>
<dbReference type="PANTHER" id="PTHR21344:SF1">
    <property type="entry name" value="RAL GTPASE-ACTIVATING PROTEIN SUBUNIT BETA"/>
    <property type="match status" value="1"/>
</dbReference>
<protein>
    <recommendedName>
        <fullName evidence="2">Ral GTPase-activating protein subunit alpha/beta N-terminal domain-containing protein</fullName>
    </recommendedName>
</protein>